<dbReference type="Proteomes" id="UP000180166">
    <property type="component" value="Chromosome"/>
</dbReference>
<dbReference type="GeneID" id="93371983"/>
<name>A0ABC9YU12_9NOCA</name>
<protein>
    <submittedName>
        <fullName evidence="3">Uncharacterized protein</fullName>
    </submittedName>
</protein>
<keyword evidence="4" id="KW-1185">Reference proteome</keyword>
<accession>A0ABC9YU12</accession>
<dbReference type="KEGG" id="nsr:NS506_00126"/>
<evidence type="ECO:0000256" key="1">
    <source>
        <dbReference type="SAM" id="SignalP"/>
    </source>
</evidence>
<evidence type="ECO:0000313" key="2">
    <source>
        <dbReference type="EMBL" id="APA94213.1"/>
    </source>
</evidence>
<evidence type="ECO:0000313" key="5">
    <source>
        <dbReference type="Proteomes" id="UP000180166"/>
    </source>
</evidence>
<gene>
    <name evidence="2" type="ORF">NS506_00126</name>
    <name evidence="3" type="ORF">NSK11_contig00047-0047</name>
</gene>
<dbReference type="EMBL" id="BBYQ01000047">
    <property type="protein sequence ID" value="GAP29014.1"/>
    <property type="molecule type" value="Genomic_DNA"/>
</dbReference>
<reference evidence="2 5" key="3">
    <citation type="submission" date="2016-10" db="EMBL/GenBank/DDBJ databases">
        <title>Genome sequence of Nocardia seriolae strain EM150506, isolated from Anguila japonica.</title>
        <authorList>
            <person name="Han H.-J."/>
        </authorList>
    </citation>
    <scope>NUCLEOTIDE SEQUENCE [LARGE SCALE GENOMIC DNA]</scope>
    <source>
        <strain evidence="2 5">EM150506</strain>
    </source>
</reference>
<dbReference type="RefSeq" id="WP_033087797.1">
    <property type="nucleotide sequence ID" value="NZ_AP017900.1"/>
</dbReference>
<dbReference type="EMBL" id="CP017839">
    <property type="protein sequence ID" value="APA94213.1"/>
    <property type="molecule type" value="Genomic_DNA"/>
</dbReference>
<reference evidence="4" key="1">
    <citation type="submission" date="2015-07" db="EMBL/GenBank/DDBJ databases">
        <title>Nocardia seriolae U-1 whole genome shotgun sequence.</title>
        <authorList>
            <person name="Imajoh M."/>
            <person name="Fukumoto Y."/>
            <person name="Sukeda M."/>
            <person name="Yamane J."/>
            <person name="Yamasaki K."/>
            <person name="Shimizu M."/>
            <person name="Ohnishi K."/>
            <person name="Oshima S."/>
        </authorList>
    </citation>
    <scope>NUCLEOTIDE SEQUENCE [LARGE SCALE GENOMIC DNA]</scope>
    <source>
        <strain evidence="4">U-1</strain>
    </source>
</reference>
<dbReference type="AlphaFoldDB" id="A0ABC9YU12"/>
<sequence length="127" mass="12900">MRVVLFGVGIAAITAGAVAAGGAASAGVPFAQIDQGRVGVALSHDETVAIADGPIPAVISMFVPLSRMGAGLQPDTSIYKDDKGGVHASLRQVIMEAGDHPDGSVVVFFNAPGTRGGRVLDIYQNWG</sequence>
<feature type="signal peptide" evidence="1">
    <location>
        <begin position="1"/>
        <end position="19"/>
    </location>
</feature>
<proteinExistence type="predicted"/>
<reference evidence="3 4" key="2">
    <citation type="journal article" date="2016" name="Genome Announc.">
        <title>Draft Genome Sequence of Erythromycin- and Oxytetracycline-Sensitive Nocardia seriolae Strain U-1 (NBRC 110359).</title>
        <authorList>
            <person name="Imajoh M."/>
            <person name="Sukeda M."/>
            <person name="Shimizu M."/>
            <person name="Yamane J."/>
            <person name="Ohnishi K."/>
            <person name="Oshima S."/>
        </authorList>
    </citation>
    <scope>NUCLEOTIDE SEQUENCE [LARGE SCALE GENOMIC DNA]</scope>
    <source>
        <strain evidence="3 4">U-1</strain>
    </source>
</reference>
<evidence type="ECO:0000313" key="3">
    <source>
        <dbReference type="EMBL" id="GAP29014.1"/>
    </source>
</evidence>
<feature type="chain" id="PRO_5044722393" evidence="1">
    <location>
        <begin position="20"/>
        <end position="127"/>
    </location>
</feature>
<dbReference type="Proteomes" id="UP000037179">
    <property type="component" value="Unassembled WGS sequence"/>
</dbReference>
<evidence type="ECO:0000313" key="4">
    <source>
        <dbReference type="Proteomes" id="UP000037179"/>
    </source>
</evidence>
<keyword evidence="1" id="KW-0732">Signal</keyword>
<organism evidence="3 4">
    <name type="scientific">Nocardia seriolae</name>
    <dbReference type="NCBI Taxonomy" id="37332"/>
    <lineage>
        <taxon>Bacteria</taxon>
        <taxon>Bacillati</taxon>
        <taxon>Actinomycetota</taxon>
        <taxon>Actinomycetes</taxon>
        <taxon>Mycobacteriales</taxon>
        <taxon>Nocardiaceae</taxon>
        <taxon>Nocardia</taxon>
    </lineage>
</organism>